<reference evidence="1 2" key="1">
    <citation type="submission" date="2019-01" db="EMBL/GenBank/DDBJ databases">
        <title>Draft genome sequence of Dictyobacter sp. Uno17.</title>
        <authorList>
            <person name="Wang C.M."/>
            <person name="Zheng Y."/>
            <person name="Sakai Y."/>
            <person name="Abe K."/>
            <person name="Yokota A."/>
            <person name="Yabe S."/>
        </authorList>
    </citation>
    <scope>NUCLEOTIDE SEQUENCE [LARGE SCALE GENOMIC DNA]</scope>
    <source>
        <strain evidence="1 2">Uno17</strain>
    </source>
</reference>
<evidence type="ECO:0000313" key="2">
    <source>
        <dbReference type="Proteomes" id="UP000322530"/>
    </source>
</evidence>
<protein>
    <submittedName>
        <fullName evidence="1">Uncharacterized protein</fullName>
    </submittedName>
</protein>
<name>A0A5A5TDM9_9CHLR</name>
<dbReference type="Proteomes" id="UP000322530">
    <property type="component" value="Unassembled WGS sequence"/>
</dbReference>
<dbReference type="EMBL" id="BIXY01000037">
    <property type="protein sequence ID" value="GCF09153.1"/>
    <property type="molecule type" value="Genomic_DNA"/>
</dbReference>
<comment type="caution">
    <text evidence="1">The sequence shown here is derived from an EMBL/GenBank/DDBJ whole genome shotgun (WGS) entry which is preliminary data.</text>
</comment>
<keyword evidence="2" id="KW-1185">Reference proteome</keyword>
<sequence>MVKIAPWMSFLLLSEYGKDRYATEITLARYGMLQKKFLMLPFILSGIMARIERQVGGSGTMECKMFMESRKRLLDELQSTDWLAIAVK</sequence>
<organism evidence="1 2">
    <name type="scientific">Dictyobacter arantiisoli</name>
    <dbReference type="NCBI Taxonomy" id="2014874"/>
    <lineage>
        <taxon>Bacteria</taxon>
        <taxon>Bacillati</taxon>
        <taxon>Chloroflexota</taxon>
        <taxon>Ktedonobacteria</taxon>
        <taxon>Ktedonobacterales</taxon>
        <taxon>Dictyobacteraceae</taxon>
        <taxon>Dictyobacter</taxon>
    </lineage>
</organism>
<accession>A0A5A5TDM9</accession>
<dbReference type="RefSeq" id="WP_149402107.1">
    <property type="nucleotide sequence ID" value="NZ_BIXY01000037.1"/>
</dbReference>
<gene>
    <name evidence="1" type="ORF">KDI_27170</name>
</gene>
<evidence type="ECO:0000313" key="1">
    <source>
        <dbReference type="EMBL" id="GCF09153.1"/>
    </source>
</evidence>
<proteinExistence type="predicted"/>
<dbReference type="AlphaFoldDB" id="A0A5A5TDM9"/>